<dbReference type="EMBL" id="CP002824">
    <property type="protein sequence ID" value="AEG95462.1"/>
    <property type="molecule type" value="Genomic_DNA"/>
</dbReference>
<evidence type="ECO:0000313" key="1">
    <source>
        <dbReference type="EMBL" id="AEG95462.1"/>
    </source>
</evidence>
<dbReference type="AlphaFoldDB" id="A0A0H3FRI3"/>
<dbReference type="Proteomes" id="UP000008881">
    <property type="component" value="Chromosome"/>
</dbReference>
<proteinExistence type="predicted"/>
<dbReference type="KEGG" id="eae:EAE_02635"/>
<dbReference type="RefSeq" id="WP_015703388.1">
    <property type="nucleotide sequence ID" value="NC_015663.1"/>
</dbReference>
<reference evidence="1 2" key="1">
    <citation type="journal article" date="2012" name="J. Bacteriol.">
        <title>Complete genome sequence of Enterobacter aerogenes KCTC 2190.</title>
        <authorList>
            <person name="Shin S.H."/>
            <person name="Kim S."/>
            <person name="Kim J.Y."/>
            <person name="Lee S."/>
            <person name="Um Y."/>
            <person name="Oh M.K."/>
            <person name="Kim Y.R."/>
            <person name="Lee J."/>
            <person name="Yang K.S."/>
        </authorList>
    </citation>
    <scope>NUCLEOTIDE SEQUENCE [LARGE SCALE GENOMIC DNA]</scope>
    <source>
        <strain evidence="1 2">KCTC 2190</strain>
    </source>
</reference>
<evidence type="ECO:0000313" key="2">
    <source>
        <dbReference type="Proteomes" id="UP000008881"/>
    </source>
</evidence>
<name>A0A0H3FRI3_KLEAK</name>
<dbReference type="HOGENOM" id="CLU_2584191_0_0_6"/>
<keyword evidence="2" id="KW-1185">Reference proteome</keyword>
<dbReference type="GeneID" id="93313657"/>
<accession>A0A0H3FRI3</accession>
<gene>
    <name evidence="1" type="ordered locus">EAE_02635</name>
</gene>
<protein>
    <submittedName>
        <fullName evidence="1">Uncharacterized protein</fullName>
    </submittedName>
</protein>
<sequence>MNWFLKEISALLSVIKLVTPFGGLLLDSSAAYIGDIDADINKIVARGLLKKQQFNISIIPYIASLLLKLSKGPTFKNVEA</sequence>
<organism evidence="1 2">
    <name type="scientific">Klebsiella aerogenes (strain ATCC 13048 / DSM 30053 / CCUG 1429 / JCM 1235 / KCTC 2190 / NBRC 13534 / NCIMB 10102 / NCTC 10006 / CDC 819-56)</name>
    <name type="common">Enterobacter aerogenes</name>
    <dbReference type="NCBI Taxonomy" id="1028307"/>
    <lineage>
        <taxon>Bacteria</taxon>
        <taxon>Pseudomonadati</taxon>
        <taxon>Pseudomonadota</taxon>
        <taxon>Gammaproteobacteria</taxon>
        <taxon>Enterobacterales</taxon>
        <taxon>Enterobacteriaceae</taxon>
        <taxon>Klebsiella/Raoultella group</taxon>
        <taxon>Klebsiella</taxon>
    </lineage>
</organism>